<accession>A0AAD2FTV9</accession>
<evidence type="ECO:0000256" key="1">
    <source>
        <dbReference type="SAM" id="MobiDB-lite"/>
    </source>
</evidence>
<organism evidence="3 4">
    <name type="scientific">Cylindrotheca closterium</name>
    <dbReference type="NCBI Taxonomy" id="2856"/>
    <lineage>
        <taxon>Eukaryota</taxon>
        <taxon>Sar</taxon>
        <taxon>Stramenopiles</taxon>
        <taxon>Ochrophyta</taxon>
        <taxon>Bacillariophyta</taxon>
        <taxon>Bacillariophyceae</taxon>
        <taxon>Bacillariophycidae</taxon>
        <taxon>Bacillariales</taxon>
        <taxon>Bacillariaceae</taxon>
        <taxon>Cylindrotheca</taxon>
    </lineage>
</organism>
<reference evidence="3" key="1">
    <citation type="submission" date="2023-08" db="EMBL/GenBank/DDBJ databases">
        <authorList>
            <person name="Audoor S."/>
            <person name="Bilcke G."/>
        </authorList>
    </citation>
    <scope>NUCLEOTIDE SEQUENCE</scope>
</reference>
<keyword evidence="4" id="KW-1185">Reference proteome</keyword>
<evidence type="ECO:0000313" key="3">
    <source>
        <dbReference type="EMBL" id="CAJ1953360.1"/>
    </source>
</evidence>
<evidence type="ECO:0000256" key="2">
    <source>
        <dbReference type="SAM" id="SignalP"/>
    </source>
</evidence>
<feature type="chain" id="PRO_5042061036" evidence="2">
    <location>
        <begin position="28"/>
        <end position="557"/>
    </location>
</feature>
<gene>
    <name evidence="3" type="ORF">CYCCA115_LOCUS13991</name>
</gene>
<feature type="signal peptide" evidence="2">
    <location>
        <begin position="1"/>
        <end position="27"/>
    </location>
</feature>
<feature type="region of interest" description="Disordered" evidence="1">
    <location>
        <begin position="69"/>
        <end position="95"/>
    </location>
</feature>
<sequence length="557" mass="62196">MDPGQQTMNILRFMMPLIFLASFPVRPFPIPSRPSPNGRSSHLHMAIKSKDLKGATPNYQNTGSIASRLSKAAKEAAGKRGQNGTPKKFSGGWQEEEDSNLSSIAKLAQSIDEELLHPRDGYRPSRETSSMRLLLDHNDNAEADEGLSLSLGCRHVAVVFSKPLSDDQITTEYASRLVSLARSMKYENYQPVLICFCGSPEAEDDGLVKATSAGVVFLRHLCSANDISLENTNLCIITQAQDELSWTESSLHPLVEEVIGRGYLKDWLEKSDIYERPTDEYGLMRQRQRKNIHIHLTLVSTDYHLCNLNDIHVRSPRQSPLNALQHKIDHAANVYKGIAKSSWCFRYATYPYVYSKSEVAAFLGKCYLMSQVLRPLLVNLRGVANEGEFFQRDNYRALVGTRRALVGLVEEVNNSFHETKNNQESAFTTLGNLKAELQKTIVKTPVQGGTMSADVALESALLSLGRCVDLVRPAGTLSATSVSHADWTDAVTQLEYFLDVMQRCCDPDRPLPACDWGKLSLENVKTSFSTTTGLPHSFNHDIKLYRYDPNGYQELAQ</sequence>
<proteinExistence type="predicted"/>
<comment type="caution">
    <text evidence="3">The sequence shown here is derived from an EMBL/GenBank/DDBJ whole genome shotgun (WGS) entry which is preliminary data.</text>
</comment>
<evidence type="ECO:0000313" key="4">
    <source>
        <dbReference type="Proteomes" id="UP001295423"/>
    </source>
</evidence>
<dbReference type="Proteomes" id="UP001295423">
    <property type="component" value="Unassembled WGS sequence"/>
</dbReference>
<keyword evidence="2" id="KW-0732">Signal</keyword>
<dbReference type="AlphaFoldDB" id="A0AAD2FTV9"/>
<protein>
    <submittedName>
        <fullName evidence="3">Uncharacterized protein</fullName>
    </submittedName>
</protein>
<dbReference type="EMBL" id="CAKOGP040001825">
    <property type="protein sequence ID" value="CAJ1953360.1"/>
    <property type="molecule type" value="Genomic_DNA"/>
</dbReference>
<name>A0AAD2FTV9_9STRA</name>